<gene>
    <name evidence="2" type="ORF">GCM10022384_03530</name>
</gene>
<protein>
    <submittedName>
        <fullName evidence="2">Uncharacterized protein</fullName>
    </submittedName>
</protein>
<organism evidence="2 3">
    <name type="scientific">Streptomyces marokkonensis</name>
    <dbReference type="NCBI Taxonomy" id="324855"/>
    <lineage>
        <taxon>Bacteria</taxon>
        <taxon>Bacillati</taxon>
        <taxon>Actinomycetota</taxon>
        <taxon>Actinomycetes</taxon>
        <taxon>Kitasatosporales</taxon>
        <taxon>Streptomycetaceae</taxon>
        <taxon>Streptomyces</taxon>
    </lineage>
</organism>
<accession>A0ABP7NSL8</accession>
<name>A0ABP7NSL8_9ACTN</name>
<evidence type="ECO:0000256" key="1">
    <source>
        <dbReference type="SAM" id="MobiDB-lite"/>
    </source>
</evidence>
<comment type="caution">
    <text evidence="2">The sequence shown here is derived from an EMBL/GenBank/DDBJ whole genome shotgun (WGS) entry which is preliminary data.</text>
</comment>
<dbReference type="EMBL" id="BAABCQ010000004">
    <property type="protein sequence ID" value="GAA3953318.1"/>
    <property type="molecule type" value="Genomic_DNA"/>
</dbReference>
<keyword evidence="3" id="KW-1185">Reference proteome</keyword>
<reference evidence="3" key="1">
    <citation type="journal article" date="2019" name="Int. J. Syst. Evol. Microbiol.">
        <title>The Global Catalogue of Microorganisms (GCM) 10K type strain sequencing project: providing services to taxonomists for standard genome sequencing and annotation.</title>
        <authorList>
            <consortium name="The Broad Institute Genomics Platform"/>
            <consortium name="The Broad Institute Genome Sequencing Center for Infectious Disease"/>
            <person name="Wu L."/>
            <person name="Ma J."/>
        </authorList>
    </citation>
    <scope>NUCLEOTIDE SEQUENCE [LARGE SCALE GENOMIC DNA]</scope>
    <source>
        <strain evidence="3">JCM 17027</strain>
    </source>
</reference>
<evidence type="ECO:0000313" key="3">
    <source>
        <dbReference type="Proteomes" id="UP001500034"/>
    </source>
</evidence>
<evidence type="ECO:0000313" key="2">
    <source>
        <dbReference type="EMBL" id="GAA3953318.1"/>
    </source>
</evidence>
<proteinExistence type="predicted"/>
<feature type="region of interest" description="Disordered" evidence="1">
    <location>
        <begin position="1"/>
        <end position="34"/>
    </location>
</feature>
<sequence length="84" mass="8632">MGNPRQLQVPHRHPAAQNGRTAGHTELLAPGGTGKRMNVQRQITGLLTGAAPTAGTLLATADPAGAYYDGNDRSDYIGSAHAVA</sequence>
<dbReference type="Proteomes" id="UP001500034">
    <property type="component" value="Unassembled WGS sequence"/>
</dbReference>